<dbReference type="HAMAP" id="MF_00634">
    <property type="entry name" value="UPF0235"/>
    <property type="match status" value="1"/>
</dbReference>
<organism evidence="3 4">
    <name type="scientific">Cardiobacterium valvarum</name>
    <dbReference type="NCBI Taxonomy" id="194702"/>
    <lineage>
        <taxon>Bacteria</taxon>
        <taxon>Pseudomonadati</taxon>
        <taxon>Pseudomonadota</taxon>
        <taxon>Gammaproteobacteria</taxon>
        <taxon>Cardiobacteriales</taxon>
        <taxon>Cardiobacteriaceae</taxon>
        <taxon>Cardiobacterium</taxon>
    </lineage>
</organism>
<dbReference type="InterPro" id="IPR036591">
    <property type="entry name" value="YggU-like_sf"/>
</dbReference>
<dbReference type="AlphaFoldDB" id="A0A381EDI2"/>
<reference evidence="3 4" key="1">
    <citation type="submission" date="2018-06" db="EMBL/GenBank/DDBJ databases">
        <authorList>
            <consortium name="Pathogen Informatics"/>
            <person name="Doyle S."/>
        </authorList>
    </citation>
    <scope>NUCLEOTIDE SEQUENCE [LARGE SCALE GENOMIC DNA]</scope>
    <source>
        <strain evidence="3 4">NCTC13294</strain>
    </source>
</reference>
<dbReference type="GO" id="GO:0005737">
    <property type="term" value="C:cytoplasm"/>
    <property type="evidence" value="ECO:0007669"/>
    <property type="project" value="TreeGrafter"/>
</dbReference>
<sequence length="97" mass="10700">MAAAHWQADTLILAVKITARASRDQYQGIHDDRHKIAITTAPEDGKANAYLCRWLAEQFGVSKRAVNVQSGERSPLKILAITAPQKLPADWQLPAQP</sequence>
<dbReference type="SUPFAM" id="SSF69786">
    <property type="entry name" value="YggU-like"/>
    <property type="match status" value="1"/>
</dbReference>
<dbReference type="InterPro" id="IPR003746">
    <property type="entry name" value="DUF167"/>
</dbReference>
<dbReference type="EMBL" id="UFUW01000001">
    <property type="protein sequence ID" value="SUX25101.1"/>
    <property type="molecule type" value="Genomic_DNA"/>
</dbReference>
<proteinExistence type="inferred from homology"/>
<accession>A0A381EDI2</accession>
<dbReference type="SMART" id="SM01152">
    <property type="entry name" value="DUF167"/>
    <property type="match status" value="1"/>
</dbReference>
<protein>
    <recommendedName>
        <fullName evidence="2">UPF0235 protein NCTC13294_02242</fullName>
    </recommendedName>
</protein>
<evidence type="ECO:0000313" key="3">
    <source>
        <dbReference type="EMBL" id="SUX25101.1"/>
    </source>
</evidence>
<gene>
    <name evidence="3" type="primary">yggU</name>
    <name evidence="3" type="ORF">NCTC13294_02242</name>
</gene>
<dbReference type="Proteomes" id="UP000254572">
    <property type="component" value="Unassembled WGS sequence"/>
</dbReference>
<comment type="similarity">
    <text evidence="1 2">Belongs to the UPF0235 family.</text>
</comment>
<evidence type="ECO:0000256" key="1">
    <source>
        <dbReference type="ARBA" id="ARBA00010364"/>
    </source>
</evidence>
<dbReference type="RefSeq" id="WP_115612369.1">
    <property type="nucleotide sequence ID" value="NZ_JBHLZC010000001.1"/>
</dbReference>
<dbReference type="NCBIfam" id="TIGR00251">
    <property type="entry name" value="DUF167 family protein"/>
    <property type="match status" value="1"/>
</dbReference>
<evidence type="ECO:0000313" key="4">
    <source>
        <dbReference type="Proteomes" id="UP000254572"/>
    </source>
</evidence>
<dbReference type="PANTHER" id="PTHR13420:SF7">
    <property type="entry name" value="UPF0235 PROTEIN C15ORF40"/>
    <property type="match status" value="1"/>
</dbReference>
<dbReference type="PANTHER" id="PTHR13420">
    <property type="entry name" value="UPF0235 PROTEIN C15ORF40"/>
    <property type="match status" value="1"/>
</dbReference>
<dbReference type="Gene3D" id="3.30.1200.10">
    <property type="entry name" value="YggU-like"/>
    <property type="match status" value="1"/>
</dbReference>
<dbReference type="Pfam" id="PF02594">
    <property type="entry name" value="DUF167"/>
    <property type="match status" value="1"/>
</dbReference>
<evidence type="ECO:0000256" key="2">
    <source>
        <dbReference type="HAMAP-Rule" id="MF_00634"/>
    </source>
</evidence>
<keyword evidence="4" id="KW-1185">Reference proteome</keyword>
<dbReference type="OrthoDB" id="9800587at2"/>
<name>A0A381EDI2_9GAMM</name>